<dbReference type="EMBL" id="JAFKCU010000003">
    <property type="protein sequence ID" value="MBN7816427.1"/>
    <property type="molecule type" value="Genomic_DNA"/>
</dbReference>
<evidence type="ECO:0000313" key="2">
    <source>
        <dbReference type="EMBL" id="MBN7816427.1"/>
    </source>
</evidence>
<keyword evidence="3" id="KW-1185">Reference proteome</keyword>
<proteinExistence type="predicted"/>
<organism evidence="2 3">
    <name type="scientific">Algoriphagus pacificus</name>
    <dbReference type="NCBI Taxonomy" id="2811234"/>
    <lineage>
        <taxon>Bacteria</taxon>
        <taxon>Pseudomonadati</taxon>
        <taxon>Bacteroidota</taxon>
        <taxon>Cytophagia</taxon>
        <taxon>Cytophagales</taxon>
        <taxon>Cyclobacteriaceae</taxon>
        <taxon>Algoriphagus</taxon>
    </lineage>
</organism>
<feature type="signal peptide" evidence="1">
    <location>
        <begin position="1"/>
        <end position="19"/>
    </location>
</feature>
<evidence type="ECO:0000256" key="1">
    <source>
        <dbReference type="SAM" id="SignalP"/>
    </source>
</evidence>
<comment type="caution">
    <text evidence="2">The sequence shown here is derived from an EMBL/GenBank/DDBJ whole genome shotgun (WGS) entry which is preliminary data.</text>
</comment>
<gene>
    <name evidence="2" type="ORF">J0A69_13355</name>
</gene>
<accession>A0ABS3CH54</accession>
<evidence type="ECO:0008006" key="4">
    <source>
        <dbReference type="Google" id="ProtNLM"/>
    </source>
</evidence>
<sequence length="194" mass="21813">MKTLFTLALAGALSFSAFANDNEDLMALSDVNANFKKINVLLKEGVGDAKIAIIDQEGHRLHQRKVHVKGADLMIPYNLDDMPCGTYQVMISTEDEEVVYTVETMERPIPKEDYPLMAYGKMVDENTVNLAVIGLFEPGVDVKIKTEKGNRLIHEEFIDQPEAFKKDFSFNGISPDEIYIELTDALGRSRVIHF</sequence>
<evidence type="ECO:0000313" key="3">
    <source>
        <dbReference type="Proteomes" id="UP000664480"/>
    </source>
</evidence>
<feature type="chain" id="PRO_5045952832" description="Secreted protein" evidence="1">
    <location>
        <begin position="20"/>
        <end position="194"/>
    </location>
</feature>
<protein>
    <recommendedName>
        <fullName evidence="4">Secreted protein</fullName>
    </recommendedName>
</protein>
<reference evidence="2 3" key="1">
    <citation type="submission" date="2021-03" db="EMBL/GenBank/DDBJ databases">
        <title>novel species isolated from a fishpond in China.</title>
        <authorList>
            <person name="Lu H."/>
            <person name="Cai Z."/>
        </authorList>
    </citation>
    <scope>NUCLEOTIDE SEQUENCE [LARGE SCALE GENOMIC DNA]</scope>
    <source>
        <strain evidence="2 3">YJ13C</strain>
    </source>
</reference>
<keyword evidence="1" id="KW-0732">Signal</keyword>
<name>A0ABS3CH54_9BACT</name>
<dbReference type="Proteomes" id="UP000664480">
    <property type="component" value="Unassembled WGS sequence"/>
</dbReference>
<dbReference type="RefSeq" id="WP_206587105.1">
    <property type="nucleotide sequence ID" value="NZ_JAFKCU010000003.1"/>
</dbReference>